<evidence type="ECO:0000313" key="1">
    <source>
        <dbReference type="EMBL" id="QHT28249.1"/>
    </source>
</evidence>
<dbReference type="AlphaFoldDB" id="A0A6C0EIY1"/>
<proteinExistence type="predicted"/>
<dbReference type="Gene3D" id="3.30.40.10">
    <property type="entry name" value="Zinc/RING finger domain, C3HC4 (zinc finger)"/>
    <property type="match status" value="1"/>
</dbReference>
<dbReference type="InterPro" id="IPR013083">
    <property type="entry name" value="Znf_RING/FYVE/PHD"/>
</dbReference>
<accession>A0A6C0EIY1</accession>
<sequence>MGNYISNQVTNQDNIEINKCLICWEHIHFIELVKCHQCNIQLHTYCEETYRGRKNYCKCPHCQGIGTFGTS</sequence>
<organism evidence="1">
    <name type="scientific">viral metagenome</name>
    <dbReference type="NCBI Taxonomy" id="1070528"/>
    <lineage>
        <taxon>unclassified sequences</taxon>
        <taxon>metagenomes</taxon>
        <taxon>organismal metagenomes</taxon>
    </lineage>
</organism>
<reference evidence="1" key="1">
    <citation type="journal article" date="2020" name="Nature">
        <title>Giant virus diversity and host interactions through global metagenomics.</title>
        <authorList>
            <person name="Schulz F."/>
            <person name="Roux S."/>
            <person name="Paez-Espino D."/>
            <person name="Jungbluth S."/>
            <person name="Walsh D.A."/>
            <person name="Denef V.J."/>
            <person name="McMahon K.D."/>
            <person name="Konstantinidis K.T."/>
            <person name="Eloe-Fadrosh E.A."/>
            <person name="Kyrpides N.C."/>
            <person name="Woyke T."/>
        </authorList>
    </citation>
    <scope>NUCLEOTIDE SEQUENCE</scope>
    <source>
        <strain evidence="1">GVMAG-M-3300001348-25</strain>
    </source>
</reference>
<name>A0A6C0EIY1_9ZZZZ</name>
<protein>
    <recommendedName>
        <fullName evidence="2">RING-type domain-containing protein</fullName>
    </recommendedName>
</protein>
<evidence type="ECO:0008006" key="2">
    <source>
        <dbReference type="Google" id="ProtNLM"/>
    </source>
</evidence>
<dbReference type="EMBL" id="MN738853">
    <property type="protein sequence ID" value="QHT28249.1"/>
    <property type="molecule type" value="Genomic_DNA"/>
</dbReference>